<dbReference type="PROSITE" id="PS51186">
    <property type="entry name" value="GNAT"/>
    <property type="match status" value="1"/>
</dbReference>
<evidence type="ECO:0000256" key="3">
    <source>
        <dbReference type="ARBA" id="ARBA00022771"/>
    </source>
</evidence>
<evidence type="ECO:0000256" key="5">
    <source>
        <dbReference type="ARBA" id="ARBA00023242"/>
    </source>
</evidence>
<dbReference type="Pfam" id="PF00628">
    <property type="entry name" value="PHD"/>
    <property type="match status" value="1"/>
</dbReference>
<dbReference type="Proteomes" id="UP000596660">
    <property type="component" value="Unplaced"/>
</dbReference>
<dbReference type="Gene3D" id="3.30.40.10">
    <property type="entry name" value="Zinc/RING finger domain, C3HC4 (zinc finger)"/>
    <property type="match status" value="1"/>
</dbReference>
<evidence type="ECO:0000256" key="4">
    <source>
        <dbReference type="ARBA" id="ARBA00022833"/>
    </source>
</evidence>
<dbReference type="GO" id="GO:0006357">
    <property type="term" value="P:regulation of transcription by RNA polymerase II"/>
    <property type="evidence" value="ECO:0007669"/>
    <property type="project" value="TreeGrafter"/>
</dbReference>
<dbReference type="InterPro" id="IPR013083">
    <property type="entry name" value="Znf_RING/FYVE/PHD"/>
</dbReference>
<dbReference type="InterPro" id="IPR000182">
    <property type="entry name" value="GNAT_dom"/>
</dbReference>
<dbReference type="GO" id="GO:0005634">
    <property type="term" value="C:nucleus"/>
    <property type="evidence" value="ECO:0007669"/>
    <property type="project" value="UniProtKB-SubCell"/>
</dbReference>
<dbReference type="InterPro" id="IPR016181">
    <property type="entry name" value="Acyl_CoA_acyltransferase"/>
</dbReference>
<evidence type="ECO:0000259" key="7">
    <source>
        <dbReference type="PROSITE" id="PS50016"/>
    </source>
</evidence>
<dbReference type="Gramene" id="AUR62018870-RA">
    <property type="protein sequence ID" value="AUR62018870-RA:cds"/>
    <property type="gene ID" value="AUR62018870"/>
</dbReference>
<keyword evidence="4" id="KW-0862">Zinc</keyword>
<dbReference type="GO" id="GO:0003714">
    <property type="term" value="F:transcription corepressor activity"/>
    <property type="evidence" value="ECO:0007669"/>
    <property type="project" value="InterPro"/>
</dbReference>
<organism evidence="9 10">
    <name type="scientific">Chenopodium quinoa</name>
    <name type="common">Quinoa</name>
    <dbReference type="NCBI Taxonomy" id="63459"/>
    <lineage>
        <taxon>Eukaryota</taxon>
        <taxon>Viridiplantae</taxon>
        <taxon>Streptophyta</taxon>
        <taxon>Embryophyta</taxon>
        <taxon>Tracheophyta</taxon>
        <taxon>Spermatophyta</taxon>
        <taxon>Magnoliopsida</taxon>
        <taxon>eudicotyledons</taxon>
        <taxon>Gunneridae</taxon>
        <taxon>Pentapetalae</taxon>
        <taxon>Caryophyllales</taxon>
        <taxon>Chenopodiaceae</taxon>
        <taxon>Chenopodioideae</taxon>
        <taxon>Atripliceae</taxon>
        <taxon>Chenopodium</taxon>
    </lineage>
</organism>
<evidence type="ECO:0008006" key="11">
    <source>
        <dbReference type="Google" id="ProtNLM"/>
    </source>
</evidence>
<feature type="domain" description="N-acetyltransferase" evidence="8">
    <location>
        <begin position="449"/>
        <end position="595"/>
    </location>
</feature>
<dbReference type="PANTHER" id="PTHR46309:SF5">
    <property type="entry name" value="GNAT FAMILY ACETYLTRANSFERASE"/>
    <property type="match status" value="1"/>
</dbReference>
<accession>A0A803LUH6</accession>
<dbReference type="AlphaFoldDB" id="A0A803LUH6"/>
<feature type="domain" description="PHD-type" evidence="7">
    <location>
        <begin position="308"/>
        <end position="353"/>
    </location>
</feature>
<dbReference type="CDD" id="cd15567">
    <property type="entry name" value="PHD4_NSD"/>
    <property type="match status" value="1"/>
</dbReference>
<dbReference type="PROSITE" id="PS01359">
    <property type="entry name" value="ZF_PHD_1"/>
    <property type="match status" value="1"/>
</dbReference>
<dbReference type="OMA" id="HIESAPQ"/>
<proteinExistence type="predicted"/>
<dbReference type="CDD" id="cd04301">
    <property type="entry name" value="NAT_SF"/>
    <property type="match status" value="1"/>
</dbReference>
<dbReference type="PROSITE" id="PS50016">
    <property type="entry name" value="ZF_PHD_2"/>
    <property type="match status" value="1"/>
</dbReference>
<keyword evidence="5" id="KW-0539">Nucleus</keyword>
<dbReference type="Pfam" id="PF16135">
    <property type="entry name" value="TDBD"/>
    <property type="match status" value="1"/>
</dbReference>
<dbReference type="InterPro" id="IPR042163">
    <property type="entry name" value="PHF12"/>
</dbReference>
<keyword evidence="10" id="KW-1185">Reference proteome</keyword>
<evidence type="ECO:0000259" key="8">
    <source>
        <dbReference type="PROSITE" id="PS51186"/>
    </source>
</evidence>
<comment type="subcellular location">
    <subcellularLocation>
        <location evidence="1">Nucleus</location>
    </subcellularLocation>
</comment>
<evidence type="ECO:0000256" key="6">
    <source>
        <dbReference type="PROSITE-ProRule" id="PRU00146"/>
    </source>
</evidence>
<keyword evidence="3 6" id="KW-0863">Zinc-finger</keyword>
<dbReference type="SUPFAM" id="SSF57903">
    <property type="entry name" value="FYVE/PHD zinc finger"/>
    <property type="match status" value="1"/>
</dbReference>
<dbReference type="Pfam" id="PF23209">
    <property type="entry name" value="IDM1_C"/>
    <property type="match status" value="1"/>
</dbReference>
<evidence type="ECO:0000313" key="9">
    <source>
        <dbReference type="EnsemblPlants" id="AUR62018870-RA:cds"/>
    </source>
</evidence>
<reference evidence="9" key="1">
    <citation type="journal article" date="2017" name="Nature">
        <title>The genome of Chenopodium quinoa.</title>
        <authorList>
            <person name="Jarvis D.E."/>
            <person name="Ho Y.S."/>
            <person name="Lightfoot D.J."/>
            <person name="Schmoeckel S.M."/>
            <person name="Li B."/>
            <person name="Borm T.J.A."/>
            <person name="Ohyanagi H."/>
            <person name="Mineta K."/>
            <person name="Michell C.T."/>
            <person name="Saber N."/>
            <person name="Kharbatia N.M."/>
            <person name="Rupper R.R."/>
            <person name="Sharp A.R."/>
            <person name="Dally N."/>
            <person name="Boughton B.A."/>
            <person name="Woo Y.H."/>
            <person name="Gao G."/>
            <person name="Schijlen E.G.W.M."/>
            <person name="Guo X."/>
            <person name="Momin A.A."/>
            <person name="Negrao S."/>
            <person name="Al-Babili S."/>
            <person name="Gehring C."/>
            <person name="Roessner U."/>
            <person name="Jung C."/>
            <person name="Murphy K."/>
            <person name="Arold S.T."/>
            <person name="Gojobori T."/>
            <person name="van der Linden C.G."/>
            <person name="van Loo E.N."/>
            <person name="Jellen E.N."/>
            <person name="Maughan P.J."/>
            <person name="Tester M."/>
        </authorList>
    </citation>
    <scope>NUCLEOTIDE SEQUENCE [LARGE SCALE GENOMIC DNA]</scope>
    <source>
        <strain evidence="9">cv. PI 614886</strain>
    </source>
</reference>
<dbReference type="SUPFAM" id="SSF55729">
    <property type="entry name" value="Acyl-CoA N-acyltransferases (Nat)"/>
    <property type="match status" value="1"/>
</dbReference>
<dbReference type="InterPro" id="IPR001965">
    <property type="entry name" value="Znf_PHD"/>
</dbReference>
<name>A0A803LUH6_CHEQI</name>
<dbReference type="InterPro" id="IPR056511">
    <property type="entry name" value="IDM1_C"/>
</dbReference>
<evidence type="ECO:0000313" key="10">
    <source>
        <dbReference type="Proteomes" id="UP000596660"/>
    </source>
</evidence>
<reference evidence="9" key="2">
    <citation type="submission" date="2021-03" db="UniProtKB">
        <authorList>
            <consortium name="EnsemblPlants"/>
        </authorList>
    </citation>
    <scope>IDENTIFICATION</scope>
</reference>
<dbReference type="InterPro" id="IPR032308">
    <property type="entry name" value="TDBD"/>
</dbReference>
<dbReference type="InterPro" id="IPR019787">
    <property type="entry name" value="Znf_PHD-finger"/>
</dbReference>
<keyword evidence="2" id="KW-0479">Metal-binding</keyword>
<sequence>MAPQRRTKKVNKRDFEKMNYTPSVPTRQTLHRKCKTIKPFYAVDIYDDDEEVYQVEPEPKKKGSILASSKSTKPLKTRLVHKLPIVKLASRTVQNPASTTVDKHPVMELASTTVENPASTMVDKHLIVELASTTVEKPASTAVEEEELPMITEQDPIMELASATVDKHPITIEQGSIVEPASATVNEEQEKPMTKEAFITYSILAWIIETKVVNENTVVRYVHGTNKEVVGGGMISEKGILCLCCLNVFPVSQFRKHRKDDSNTRTYENIFIEKTNVSLLTCQLEAWNRHSVPARSGYNHVVWQPKVHDTCVICAVGGALICCDNCPSTYHPACLGLKDVPKEKWLCSYCHCKYCDEEKPKDILVTCLQCLKKCHSSCSECFDSKQNLPFCGMNCWKVFHTLEGILGEIMPTEKMVDEKEITWTLVRKMDVDLAGQNQEDLYMKVNCNSNLVLASKLMEDSFKHLDRQAQKNMLQSVLYGCGSNYARTNFSYTAILESEGEVISAAILRLPSPEIAEIPYIATSEQWRGKGLRNILLEVIDAALNHMGVEHMVIQSSADMVEYWQSLGFAPLEDAIAEKLTALNTLMLPATVRLRKAVNKLVKMAIKPRIKLDGFINLNLD</sequence>
<dbReference type="GO" id="GO:0016747">
    <property type="term" value="F:acyltransferase activity, transferring groups other than amino-acyl groups"/>
    <property type="evidence" value="ECO:0007669"/>
    <property type="project" value="InterPro"/>
</dbReference>
<dbReference type="InterPro" id="IPR019786">
    <property type="entry name" value="Zinc_finger_PHD-type_CS"/>
</dbReference>
<dbReference type="PANTHER" id="PTHR46309">
    <property type="entry name" value="PHD FINGER PROTEIN 12"/>
    <property type="match status" value="1"/>
</dbReference>
<dbReference type="InterPro" id="IPR011011">
    <property type="entry name" value="Znf_FYVE_PHD"/>
</dbReference>
<evidence type="ECO:0000256" key="1">
    <source>
        <dbReference type="ARBA" id="ARBA00004123"/>
    </source>
</evidence>
<dbReference type="Gene3D" id="3.40.630.30">
    <property type="match status" value="1"/>
</dbReference>
<evidence type="ECO:0000256" key="2">
    <source>
        <dbReference type="ARBA" id="ARBA00022723"/>
    </source>
</evidence>
<dbReference type="GO" id="GO:0008270">
    <property type="term" value="F:zinc ion binding"/>
    <property type="evidence" value="ECO:0007669"/>
    <property type="project" value="UniProtKB-KW"/>
</dbReference>
<dbReference type="EnsemblPlants" id="AUR62018870-RA">
    <property type="protein sequence ID" value="AUR62018870-RA:cds"/>
    <property type="gene ID" value="AUR62018870"/>
</dbReference>
<dbReference type="SMART" id="SM00249">
    <property type="entry name" value="PHD"/>
    <property type="match status" value="1"/>
</dbReference>
<protein>
    <recommendedName>
        <fullName evidence="11">PHD-type domain-containing protein</fullName>
    </recommendedName>
</protein>